<dbReference type="InterPro" id="IPR036185">
    <property type="entry name" value="DNA_heli_DnaB-like_N_sf"/>
</dbReference>
<dbReference type="EMBL" id="JBIAPK010000013">
    <property type="protein sequence ID" value="MFF3343208.1"/>
    <property type="molecule type" value="Genomic_DNA"/>
</dbReference>
<dbReference type="PANTHER" id="PTHR30153">
    <property type="entry name" value="REPLICATIVE DNA HELICASE DNAB"/>
    <property type="match status" value="1"/>
</dbReference>
<keyword evidence="6" id="KW-1185">Reference proteome</keyword>
<protein>
    <submittedName>
        <fullName evidence="5">DnaB-like helicase N-terminal domain-containing protein</fullName>
    </submittedName>
</protein>
<dbReference type="SUPFAM" id="SSF48024">
    <property type="entry name" value="N-terminal domain of DnaB helicase"/>
    <property type="match status" value="1"/>
</dbReference>
<keyword evidence="2" id="KW-0238">DNA-binding</keyword>
<evidence type="ECO:0000256" key="3">
    <source>
        <dbReference type="SAM" id="MobiDB-lite"/>
    </source>
</evidence>
<reference evidence="5 6" key="1">
    <citation type="submission" date="2024-10" db="EMBL/GenBank/DDBJ databases">
        <title>The Natural Products Discovery Center: Release of the First 8490 Sequenced Strains for Exploring Actinobacteria Biosynthetic Diversity.</title>
        <authorList>
            <person name="Kalkreuter E."/>
            <person name="Kautsar S.A."/>
            <person name="Yang D."/>
            <person name="Bader C.D."/>
            <person name="Teijaro C.N."/>
            <person name="Fluegel L."/>
            <person name="Davis C.M."/>
            <person name="Simpson J.R."/>
            <person name="Lauterbach L."/>
            <person name="Steele A.D."/>
            <person name="Gui C."/>
            <person name="Meng S."/>
            <person name="Li G."/>
            <person name="Viehrig K."/>
            <person name="Ye F."/>
            <person name="Su P."/>
            <person name="Kiefer A.F."/>
            <person name="Nichols A."/>
            <person name="Cepeda A.J."/>
            <person name="Yan W."/>
            <person name="Fan B."/>
            <person name="Jiang Y."/>
            <person name="Adhikari A."/>
            <person name="Zheng C.-J."/>
            <person name="Schuster L."/>
            <person name="Cowan T.M."/>
            <person name="Smanski M.J."/>
            <person name="Chevrette M.G."/>
            <person name="De Carvalho L.P.S."/>
            <person name="Shen B."/>
        </authorList>
    </citation>
    <scope>NUCLEOTIDE SEQUENCE [LARGE SCALE GENOMIC DNA]</scope>
    <source>
        <strain evidence="5 6">NPDC003029</strain>
    </source>
</reference>
<evidence type="ECO:0000313" key="5">
    <source>
        <dbReference type="EMBL" id="MFF3343208.1"/>
    </source>
</evidence>
<feature type="domain" description="DNA helicase DnaB-like N-terminal" evidence="4">
    <location>
        <begin position="22"/>
        <end position="96"/>
    </location>
</feature>
<dbReference type="PANTHER" id="PTHR30153:SF2">
    <property type="entry name" value="REPLICATIVE DNA HELICASE"/>
    <property type="match status" value="1"/>
</dbReference>
<evidence type="ECO:0000256" key="1">
    <source>
        <dbReference type="ARBA" id="ARBA00022705"/>
    </source>
</evidence>
<dbReference type="InterPro" id="IPR007693">
    <property type="entry name" value="DNA_helicase_DnaB-like_N"/>
</dbReference>
<dbReference type="Pfam" id="PF00772">
    <property type="entry name" value="DnaB"/>
    <property type="match status" value="1"/>
</dbReference>
<evidence type="ECO:0000259" key="4">
    <source>
        <dbReference type="Pfam" id="PF00772"/>
    </source>
</evidence>
<feature type="region of interest" description="Disordered" evidence="3">
    <location>
        <begin position="100"/>
        <end position="142"/>
    </location>
</feature>
<name>A0ABW6RNU7_9ACTN</name>
<evidence type="ECO:0000256" key="2">
    <source>
        <dbReference type="ARBA" id="ARBA00023125"/>
    </source>
</evidence>
<gene>
    <name evidence="5" type="ORF">ACFYWW_31650</name>
</gene>
<accession>A0ABW6RNU7</accession>
<comment type="caution">
    <text evidence="5">The sequence shown here is derived from an EMBL/GenBank/DDBJ whole genome shotgun (WGS) entry which is preliminary data.</text>
</comment>
<dbReference type="Gene3D" id="1.10.860.10">
    <property type="entry name" value="DNAb Helicase, Chain A"/>
    <property type="match status" value="1"/>
</dbReference>
<dbReference type="InterPro" id="IPR016136">
    <property type="entry name" value="DNA_helicase_N/primase_C"/>
</dbReference>
<organism evidence="5 6">
    <name type="scientific">Streptomyces flavidovirens</name>
    <dbReference type="NCBI Taxonomy" id="67298"/>
    <lineage>
        <taxon>Bacteria</taxon>
        <taxon>Bacillati</taxon>
        <taxon>Actinomycetota</taxon>
        <taxon>Actinomycetes</taxon>
        <taxon>Kitasatosporales</taxon>
        <taxon>Streptomycetaceae</taxon>
        <taxon>Streptomyces</taxon>
    </lineage>
</organism>
<proteinExistence type="predicted"/>
<dbReference type="RefSeq" id="WP_387898914.1">
    <property type="nucleotide sequence ID" value="NZ_JBIAPK010000013.1"/>
</dbReference>
<sequence length="142" mass="14931">MRPPSLRKGPLPVSESTSEAVSDDAERRVIGRMLRNTDAITDTVEELTIVDFHSAAKATVYTAILDLYARDEPTAPIAVATELTTRGQCEAIGGVGRTVSCGSSASGHSPTTRPPWSRCTSEPAAKRRRSTSAAPAAHGPTA</sequence>
<evidence type="ECO:0000313" key="6">
    <source>
        <dbReference type="Proteomes" id="UP001601976"/>
    </source>
</evidence>
<dbReference type="Proteomes" id="UP001601976">
    <property type="component" value="Unassembled WGS sequence"/>
</dbReference>
<feature type="region of interest" description="Disordered" evidence="3">
    <location>
        <begin position="1"/>
        <end position="24"/>
    </location>
</feature>
<keyword evidence="1" id="KW-0235">DNA replication</keyword>
<feature type="compositionally biased region" description="Polar residues" evidence="3">
    <location>
        <begin position="100"/>
        <end position="111"/>
    </location>
</feature>